<name>Q9RM82_CLOBE</name>
<accession>Q9RM82</accession>
<dbReference type="SUPFAM" id="SSF46689">
    <property type="entry name" value="Homeodomain-like"/>
    <property type="match status" value="1"/>
</dbReference>
<dbReference type="PANTHER" id="PTHR43280">
    <property type="entry name" value="ARAC-FAMILY TRANSCRIPTIONAL REGULATOR"/>
    <property type="match status" value="1"/>
</dbReference>
<evidence type="ECO:0000256" key="2">
    <source>
        <dbReference type="ARBA" id="ARBA00023125"/>
    </source>
</evidence>
<reference evidence="5" key="1">
    <citation type="journal article" date="2000" name="J. Mol. Microbiol. Biotechnol.">
        <title>A new insertion sequence, ISCb1, from Clostridium beijernickii NCIMB 8052.</title>
        <authorList>
            <person name="Liyanage H."/>
            <person name="Holcroft P."/>
            <person name="Evans V.J."/>
            <person name="Keis S."/>
            <person name="Wilkinson S.R."/>
            <person name="Kashket E.R."/>
            <person name="Young M."/>
        </authorList>
    </citation>
    <scope>NUCLEOTIDE SEQUENCE</scope>
    <source>
        <strain evidence="5">NCIMB 8052</strain>
    </source>
</reference>
<dbReference type="Pfam" id="PF12833">
    <property type="entry name" value="HTH_18"/>
    <property type="match status" value="1"/>
</dbReference>
<protein>
    <submittedName>
        <fullName evidence="5">Hypothetical AraC/XylS-like protein</fullName>
    </submittedName>
</protein>
<keyword evidence="1" id="KW-0805">Transcription regulation</keyword>
<dbReference type="Gene3D" id="1.10.10.60">
    <property type="entry name" value="Homeodomain-like"/>
    <property type="match status" value="1"/>
</dbReference>
<sequence>MCKRNDDETKVNSLIVRKAINYIKEYYSDKISLEEIASGMNITPEYLSRLFTKELGKSFSDYLKEFRIHKAKELLGSNKQKFMKLQRRSAIVIQSTFAKFLKNQQECPQRNI</sequence>
<dbReference type="SMART" id="SM00342">
    <property type="entry name" value="HTH_ARAC"/>
    <property type="match status" value="1"/>
</dbReference>
<dbReference type="EMBL" id="AJ250470">
    <property type="protein sequence ID" value="CAB60195.1"/>
    <property type="molecule type" value="Genomic_DNA"/>
</dbReference>
<keyword evidence="3" id="KW-0804">Transcription</keyword>
<evidence type="ECO:0000313" key="5">
    <source>
        <dbReference type="EMBL" id="CAB60195.1"/>
    </source>
</evidence>
<dbReference type="InterPro" id="IPR018060">
    <property type="entry name" value="HTH_AraC"/>
</dbReference>
<evidence type="ECO:0000259" key="4">
    <source>
        <dbReference type="PROSITE" id="PS01124"/>
    </source>
</evidence>
<dbReference type="GO" id="GO:0043565">
    <property type="term" value="F:sequence-specific DNA binding"/>
    <property type="evidence" value="ECO:0007669"/>
    <property type="project" value="InterPro"/>
</dbReference>
<dbReference type="PANTHER" id="PTHR43280:SF28">
    <property type="entry name" value="HTH-TYPE TRANSCRIPTIONAL ACTIVATOR RHAS"/>
    <property type="match status" value="1"/>
</dbReference>
<dbReference type="GO" id="GO:0003700">
    <property type="term" value="F:DNA-binding transcription factor activity"/>
    <property type="evidence" value="ECO:0007669"/>
    <property type="project" value="InterPro"/>
</dbReference>
<evidence type="ECO:0000256" key="3">
    <source>
        <dbReference type="ARBA" id="ARBA00023163"/>
    </source>
</evidence>
<dbReference type="InterPro" id="IPR009057">
    <property type="entry name" value="Homeodomain-like_sf"/>
</dbReference>
<dbReference type="PROSITE" id="PS01124">
    <property type="entry name" value="HTH_ARAC_FAMILY_2"/>
    <property type="match status" value="1"/>
</dbReference>
<feature type="domain" description="HTH araC/xylS-type" evidence="4">
    <location>
        <begin position="17"/>
        <end position="112"/>
    </location>
</feature>
<evidence type="ECO:0000256" key="1">
    <source>
        <dbReference type="ARBA" id="ARBA00023015"/>
    </source>
</evidence>
<dbReference type="AlphaFoldDB" id="Q9RM82"/>
<organism evidence="5">
    <name type="scientific">Clostridium beijerinckii</name>
    <name type="common">Clostridium MP</name>
    <dbReference type="NCBI Taxonomy" id="1520"/>
    <lineage>
        <taxon>Bacteria</taxon>
        <taxon>Bacillati</taxon>
        <taxon>Bacillota</taxon>
        <taxon>Clostridia</taxon>
        <taxon>Eubacteriales</taxon>
        <taxon>Clostridiaceae</taxon>
        <taxon>Clostridium</taxon>
    </lineage>
</organism>
<proteinExistence type="predicted"/>
<keyword evidence="2" id="KW-0238">DNA-binding</keyword>